<dbReference type="EMBL" id="JABFUD020000001">
    <property type="protein sequence ID" value="KAI5084752.1"/>
    <property type="molecule type" value="Genomic_DNA"/>
</dbReference>
<gene>
    <name evidence="1" type="ORF">GOP47_0000921</name>
</gene>
<comment type="caution">
    <text evidence="1">The sequence shown here is derived from an EMBL/GenBank/DDBJ whole genome shotgun (WGS) entry which is preliminary data.</text>
</comment>
<evidence type="ECO:0000313" key="2">
    <source>
        <dbReference type="Proteomes" id="UP000886520"/>
    </source>
</evidence>
<evidence type="ECO:0000313" key="1">
    <source>
        <dbReference type="EMBL" id="KAI5084752.1"/>
    </source>
</evidence>
<accession>A0A9D4VEE7</accession>
<dbReference type="OrthoDB" id="185373at2759"/>
<name>A0A9D4VEE7_ADICA</name>
<proteinExistence type="predicted"/>
<organism evidence="1 2">
    <name type="scientific">Adiantum capillus-veneris</name>
    <name type="common">Maidenhair fern</name>
    <dbReference type="NCBI Taxonomy" id="13818"/>
    <lineage>
        <taxon>Eukaryota</taxon>
        <taxon>Viridiplantae</taxon>
        <taxon>Streptophyta</taxon>
        <taxon>Embryophyta</taxon>
        <taxon>Tracheophyta</taxon>
        <taxon>Polypodiopsida</taxon>
        <taxon>Polypodiidae</taxon>
        <taxon>Polypodiales</taxon>
        <taxon>Pteridineae</taxon>
        <taxon>Pteridaceae</taxon>
        <taxon>Vittarioideae</taxon>
        <taxon>Adiantum</taxon>
    </lineage>
</organism>
<sequence length="112" mass="12235">MSSMHATILLDEVTYVCILRAGAMIGPFTGECMASMDAKTLRDEVMSVCILKACTIIGAIHKGAQIQDEILRQWLLTHHAVLGGAPVDVYAQCGVLYYFEQMQLEVILSDGT</sequence>
<dbReference type="Proteomes" id="UP000886520">
    <property type="component" value="Chromosome 1"/>
</dbReference>
<keyword evidence="2" id="KW-1185">Reference proteome</keyword>
<dbReference type="AlphaFoldDB" id="A0A9D4VEE7"/>
<reference evidence="1" key="1">
    <citation type="submission" date="2021-01" db="EMBL/GenBank/DDBJ databases">
        <title>Adiantum capillus-veneris genome.</title>
        <authorList>
            <person name="Fang Y."/>
            <person name="Liao Q."/>
        </authorList>
    </citation>
    <scope>NUCLEOTIDE SEQUENCE</scope>
    <source>
        <strain evidence="1">H3</strain>
        <tissue evidence="1">Leaf</tissue>
    </source>
</reference>
<protein>
    <submittedName>
        <fullName evidence="1">Uncharacterized protein</fullName>
    </submittedName>
</protein>